<reference evidence="3" key="1">
    <citation type="journal article" date="2006" name="Science">
        <title>Phytophthora genome sequences uncover evolutionary origins and mechanisms of pathogenesis.</title>
        <authorList>
            <person name="Tyler B.M."/>
            <person name="Tripathy S."/>
            <person name="Zhang X."/>
            <person name="Dehal P."/>
            <person name="Jiang R.H."/>
            <person name="Aerts A."/>
            <person name="Arredondo F.D."/>
            <person name="Baxter L."/>
            <person name="Bensasson D."/>
            <person name="Beynon J.L."/>
            <person name="Chapman J."/>
            <person name="Damasceno C.M."/>
            <person name="Dorrance A.E."/>
            <person name="Dou D."/>
            <person name="Dickerman A.W."/>
            <person name="Dubchak I.L."/>
            <person name="Garbelotto M."/>
            <person name="Gijzen M."/>
            <person name="Gordon S.G."/>
            <person name="Govers F."/>
            <person name="Grunwald N.J."/>
            <person name="Huang W."/>
            <person name="Ivors K.L."/>
            <person name="Jones R.W."/>
            <person name="Kamoun S."/>
            <person name="Krampis K."/>
            <person name="Lamour K.H."/>
            <person name="Lee M.K."/>
            <person name="McDonald W.H."/>
            <person name="Medina M."/>
            <person name="Meijer H.J."/>
            <person name="Nordberg E.K."/>
            <person name="Maclean D.J."/>
            <person name="Ospina-Giraldo M.D."/>
            <person name="Morris P.F."/>
            <person name="Phuntumart V."/>
            <person name="Putnam N.H."/>
            <person name="Rash S."/>
            <person name="Rose J.K."/>
            <person name="Sakihama Y."/>
            <person name="Salamov A.A."/>
            <person name="Savidor A."/>
            <person name="Scheuring C.F."/>
            <person name="Smith B.M."/>
            <person name="Sobral B.W."/>
            <person name="Terry A."/>
            <person name="Torto-Alalibo T.A."/>
            <person name="Win J."/>
            <person name="Xu Z."/>
            <person name="Zhang H."/>
            <person name="Grigoriev I.V."/>
            <person name="Rokhsar D.S."/>
            <person name="Boore J.L."/>
        </authorList>
    </citation>
    <scope>NUCLEOTIDE SEQUENCE [LARGE SCALE GENOMIC DNA]</scope>
    <source>
        <strain evidence="3">Pr102</strain>
    </source>
</reference>
<accession>H3GPF7</accession>
<evidence type="ECO:0000313" key="3">
    <source>
        <dbReference type="Proteomes" id="UP000005238"/>
    </source>
</evidence>
<dbReference type="AlphaFoldDB" id="H3GPF7"/>
<sequence length="320" mass="35602">MPRRPHSAVSRGRVLEAHRAGEDWMLVAKHNGISPTTARRIVASGREEPSPRGGARSACIKCTPEIVAALDGYLSDDCTYTLRAMKAMILFDFGVNISTSTISDRLLGMLYTLKQVRVEPQTCNNEVNKTKRKQFAVDLCKHMDAGDFVVYYDETNFNVYCKRSQGRARKGERATVVLPPSKGANLQIQCAVSTEVGLVHHRLERGSIRMDVNASFVDEIYENVKASPTFQEHFEGKKIVVVLDNAPAHSQTEERVVEHDDLVLLRLAPYSPTCNPIEGCFSVLKARIKANPALPREELVASRPQGQIAEGRMRILERAA</sequence>
<dbReference type="Proteomes" id="UP000005238">
    <property type="component" value="Unassembled WGS sequence"/>
</dbReference>
<dbReference type="EnsemblProtists" id="Phyra78590">
    <property type="protein sequence ID" value="Phyra78590"/>
    <property type="gene ID" value="Phyra78590"/>
</dbReference>
<dbReference type="NCBIfam" id="NF033545">
    <property type="entry name" value="transpos_IS630"/>
    <property type="match status" value="1"/>
</dbReference>
<keyword evidence="3" id="KW-1185">Reference proteome</keyword>
<name>H3GPF7_PHYRM</name>
<dbReference type="EMBL" id="DS566029">
    <property type="status" value="NOT_ANNOTATED_CDS"/>
    <property type="molecule type" value="Genomic_DNA"/>
</dbReference>
<feature type="domain" description="Tc1-like transposase DDE" evidence="1">
    <location>
        <begin position="149"/>
        <end position="294"/>
    </location>
</feature>
<dbReference type="HOGENOM" id="CLU_055211_1_0_1"/>
<evidence type="ECO:0000259" key="1">
    <source>
        <dbReference type="Pfam" id="PF13358"/>
    </source>
</evidence>
<reference evidence="2" key="2">
    <citation type="submission" date="2015-06" db="UniProtKB">
        <authorList>
            <consortium name="EnsemblProtists"/>
        </authorList>
    </citation>
    <scope>IDENTIFICATION</scope>
    <source>
        <strain evidence="2">Pr102</strain>
    </source>
</reference>
<evidence type="ECO:0000313" key="2">
    <source>
        <dbReference type="EnsemblProtists" id="Phyra78590"/>
    </source>
</evidence>
<dbReference type="PANTHER" id="PTHR48472">
    <property type="entry name" value="TC1-LIKE TRANSPOSASE DDE DOMAIN-CONTAINING PROTEIN"/>
    <property type="match status" value="1"/>
</dbReference>
<dbReference type="GO" id="GO:0003676">
    <property type="term" value="F:nucleic acid binding"/>
    <property type="evidence" value="ECO:0007669"/>
    <property type="project" value="InterPro"/>
</dbReference>
<dbReference type="InterPro" id="IPR047655">
    <property type="entry name" value="Transpos_IS630-like"/>
</dbReference>
<dbReference type="eggNOG" id="ENOG502RFPI">
    <property type="taxonomic scope" value="Eukaryota"/>
</dbReference>
<dbReference type="STRING" id="164328.H3GPF7"/>
<dbReference type="VEuPathDB" id="FungiDB:KRP22_1281"/>
<organism evidence="2 3">
    <name type="scientific">Phytophthora ramorum</name>
    <name type="common">Sudden oak death agent</name>
    <dbReference type="NCBI Taxonomy" id="164328"/>
    <lineage>
        <taxon>Eukaryota</taxon>
        <taxon>Sar</taxon>
        <taxon>Stramenopiles</taxon>
        <taxon>Oomycota</taxon>
        <taxon>Peronosporomycetes</taxon>
        <taxon>Peronosporales</taxon>
        <taxon>Peronosporaceae</taxon>
        <taxon>Phytophthora</taxon>
    </lineage>
</organism>
<dbReference type="SUPFAM" id="SSF46689">
    <property type="entry name" value="Homeodomain-like"/>
    <property type="match status" value="1"/>
</dbReference>
<dbReference type="InterPro" id="IPR038717">
    <property type="entry name" value="Tc1-like_DDE_dom"/>
</dbReference>
<protein>
    <recommendedName>
        <fullName evidence="1">Tc1-like transposase DDE domain-containing protein</fullName>
    </recommendedName>
</protein>
<dbReference type="PANTHER" id="PTHR48472:SF1">
    <property type="entry name" value="TC1-LIKE TRANSPOSASE DDE DOMAIN-CONTAINING PROTEIN"/>
    <property type="match status" value="1"/>
</dbReference>
<dbReference type="InterPro" id="IPR009057">
    <property type="entry name" value="Homeodomain-like_sf"/>
</dbReference>
<dbReference type="InParanoid" id="H3GPF7"/>
<dbReference type="Pfam" id="PF13358">
    <property type="entry name" value="DDE_3"/>
    <property type="match status" value="1"/>
</dbReference>
<proteinExistence type="predicted"/>
<dbReference type="InterPro" id="IPR036397">
    <property type="entry name" value="RNaseH_sf"/>
</dbReference>
<dbReference type="Gene3D" id="3.30.420.10">
    <property type="entry name" value="Ribonuclease H-like superfamily/Ribonuclease H"/>
    <property type="match status" value="1"/>
</dbReference>
<dbReference type="OMA" id="ENAVIYM"/>